<dbReference type="Proteomes" id="UP000056252">
    <property type="component" value="Chromosome"/>
</dbReference>
<keyword evidence="3" id="KW-0536">Nodulation</keyword>
<dbReference type="PROSITE" id="PS50893">
    <property type="entry name" value="ABC_TRANSPORTER_2"/>
    <property type="match status" value="1"/>
</dbReference>
<evidence type="ECO:0000259" key="6">
    <source>
        <dbReference type="PROSITE" id="PS50893"/>
    </source>
</evidence>
<dbReference type="PANTHER" id="PTHR42711:SF5">
    <property type="entry name" value="ABC TRANSPORTER ATP-BINDING PROTEIN NATA"/>
    <property type="match status" value="1"/>
</dbReference>
<sequence length="282" mass="32724">MNEINVSKLSYVTDKGNVILDDISFTINKGERIALLGSNGSGKTTLLELLLGIAKPTRGSISIEQNFSSLRSNYGVVWDQVEIFPWLKVKEVIRYFAVMRKLQSFELDICNFLGLHSIMERLMKTLSRGEKKKVAITVALMHNPHYVLLDEFSSDLDEQTIDSIWENYLKFGKTIIFSTHKWEEAEKYATKFMFLNNGKIVLPPMTRKEILENYPFHYKIVIGKEIPNEQKKDIEYYRLNEKTTILLKNLNEEIIASIRNITSNYSIVETDLTDIYNYLTKK</sequence>
<dbReference type="SUPFAM" id="SSF52540">
    <property type="entry name" value="P-loop containing nucleoside triphosphate hydrolases"/>
    <property type="match status" value="1"/>
</dbReference>
<dbReference type="OrthoDB" id="9801987at2"/>
<dbReference type="GO" id="GO:0005524">
    <property type="term" value="F:ATP binding"/>
    <property type="evidence" value="ECO:0007669"/>
    <property type="project" value="UniProtKB-KW"/>
</dbReference>
<dbReference type="EMBL" id="CP013195">
    <property type="protein sequence ID" value="ALO48280.1"/>
    <property type="molecule type" value="Genomic_DNA"/>
</dbReference>
<evidence type="ECO:0000256" key="1">
    <source>
        <dbReference type="ARBA" id="ARBA00005417"/>
    </source>
</evidence>
<keyword evidence="8" id="KW-1185">Reference proteome</keyword>
<dbReference type="AlphaFoldDB" id="A0A0S2KJ17"/>
<evidence type="ECO:0000256" key="5">
    <source>
        <dbReference type="ARBA" id="ARBA00022840"/>
    </source>
</evidence>
<dbReference type="InterPro" id="IPR003439">
    <property type="entry name" value="ABC_transporter-like_ATP-bd"/>
</dbReference>
<dbReference type="SMART" id="SM00382">
    <property type="entry name" value="AAA"/>
    <property type="match status" value="1"/>
</dbReference>
<dbReference type="Pfam" id="PF00005">
    <property type="entry name" value="ABC_tran"/>
    <property type="match status" value="1"/>
</dbReference>
<dbReference type="Gene3D" id="3.40.50.300">
    <property type="entry name" value="P-loop containing nucleotide triphosphate hydrolases"/>
    <property type="match status" value="1"/>
</dbReference>
<protein>
    <recommendedName>
        <fullName evidence="6">ABC transporter domain-containing protein</fullName>
    </recommendedName>
</protein>
<evidence type="ECO:0000256" key="2">
    <source>
        <dbReference type="ARBA" id="ARBA00022448"/>
    </source>
</evidence>
<comment type="similarity">
    <text evidence="1">Belongs to the ABC transporter superfamily.</text>
</comment>
<organism evidence="7 8">
    <name type="scientific">Hoylesella enoeca</name>
    <dbReference type="NCBI Taxonomy" id="76123"/>
    <lineage>
        <taxon>Bacteria</taxon>
        <taxon>Pseudomonadati</taxon>
        <taxon>Bacteroidota</taxon>
        <taxon>Bacteroidia</taxon>
        <taxon>Bacteroidales</taxon>
        <taxon>Prevotellaceae</taxon>
        <taxon>Hoylesella</taxon>
    </lineage>
</organism>
<dbReference type="InterPro" id="IPR050763">
    <property type="entry name" value="ABC_transporter_ATP-binding"/>
</dbReference>
<feature type="domain" description="ABC transporter" evidence="6">
    <location>
        <begin position="4"/>
        <end position="222"/>
    </location>
</feature>
<proteinExistence type="inferred from homology"/>
<evidence type="ECO:0000256" key="4">
    <source>
        <dbReference type="ARBA" id="ARBA00022741"/>
    </source>
</evidence>
<keyword evidence="5" id="KW-0067">ATP-binding</keyword>
<evidence type="ECO:0000313" key="8">
    <source>
        <dbReference type="Proteomes" id="UP000056252"/>
    </source>
</evidence>
<evidence type="ECO:0000313" key="7">
    <source>
        <dbReference type="EMBL" id="ALO48280.1"/>
    </source>
</evidence>
<accession>A0A0S2KJ17</accession>
<dbReference type="KEGG" id="peo:AS203_03610"/>
<evidence type="ECO:0000256" key="3">
    <source>
        <dbReference type="ARBA" id="ARBA00022458"/>
    </source>
</evidence>
<dbReference type="PANTHER" id="PTHR42711">
    <property type="entry name" value="ABC TRANSPORTER ATP-BINDING PROTEIN"/>
    <property type="match status" value="1"/>
</dbReference>
<keyword evidence="2" id="KW-0813">Transport</keyword>
<dbReference type="RefSeq" id="WP_025066421.1">
    <property type="nucleotide sequence ID" value="NZ_CP013195.1"/>
</dbReference>
<dbReference type="STRING" id="76123.AS203_03610"/>
<dbReference type="GO" id="GO:0016887">
    <property type="term" value="F:ATP hydrolysis activity"/>
    <property type="evidence" value="ECO:0007669"/>
    <property type="project" value="InterPro"/>
</dbReference>
<name>A0A0S2KJ17_9BACT</name>
<gene>
    <name evidence="7" type="ORF">AS203_03610</name>
</gene>
<reference evidence="8" key="1">
    <citation type="submission" date="2015-11" db="EMBL/GenBank/DDBJ databases">
        <authorList>
            <person name="Holder M.E."/>
            <person name="Ajami N.J."/>
            <person name="Petrosino J.F."/>
        </authorList>
    </citation>
    <scope>NUCLEOTIDE SEQUENCE [LARGE SCALE GENOMIC DNA]</scope>
    <source>
        <strain evidence="8">F0113</strain>
    </source>
</reference>
<dbReference type="CDD" id="cd03230">
    <property type="entry name" value="ABC_DR_subfamily_A"/>
    <property type="match status" value="1"/>
</dbReference>
<keyword evidence="4" id="KW-0547">Nucleotide-binding</keyword>
<dbReference type="InterPro" id="IPR003593">
    <property type="entry name" value="AAA+_ATPase"/>
</dbReference>
<dbReference type="InterPro" id="IPR027417">
    <property type="entry name" value="P-loop_NTPase"/>
</dbReference>